<evidence type="ECO:0000313" key="2">
    <source>
        <dbReference type="EMBL" id="KAA1036594.1"/>
    </source>
</evidence>
<dbReference type="Proteomes" id="UP000295735">
    <property type="component" value="Unassembled WGS sequence"/>
</dbReference>
<reference evidence="3" key="2">
    <citation type="submission" date="2021-04" db="EMBL/GenBank/DDBJ databases">
        <title>Complete Genome Sequences of Macrococcus spp. from dog and cattle.</title>
        <authorList>
            <person name="Schwendener S."/>
            <person name="Perreten V."/>
        </authorList>
    </citation>
    <scope>NUCLEOTIDE SEQUENCE</scope>
    <source>
        <strain evidence="3">Epi0143-OL</strain>
    </source>
</reference>
<dbReference type="Gene3D" id="3.40.630.30">
    <property type="match status" value="1"/>
</dbReference>
<accession>A0A9Q9BKW9</accession>
<dbReference type="PANTHER" id="PTHR43792:SF13">
    <property type="entry name" value="ACETYLTRANSFERASE"/>
    <property type="match status" value="1"/>
</dbReference>
<dbReference type="PANTHER" id="PTHR43792">
    <property type="entry name" value="GNAT FAMILY, PUTATIVE (AFU_ORTHOLOGUE AFUA_3G00765)-RELATED-RELATED"/>
    <property type="match status" value="1"/>
</dbReference>
<dbReference type="InterPro" id="IPR000182">
    <property type="entry name" value="GNAT_dom"/>
</dbReference>
<dbReference type="Proteomes" id="UP001057381">
    <property type="component" value="Chromosome"/>
</dbReference>
<keyword evidence="4" id="KW-1185">Reference proteome</keyword>
<evidence type="ECO:0000259" key="1">
    <source>
        <dbReference type="PROSITE" id="PS51186"/>
    </source>
</evidence>
<name>A0A9Q9BKW9_9STAP</name>
<dbReference type="OrthoDB" id="452315at2"/>
<feature type="domain" description="N-acetyltransferase" evidence="1">
    <location>
        <begin position="7"/>
        <end position="147"/>
    </location>
</feature>
<dbReference type="EMBL" id="SCWC02000011">
    <property type="protein sequence ID" value="KAA1036594.1"/>
    <property type="molecule type" value="Genomic_DNA"/>
</dbReference>
<dbReference type="Pfam" id="PF13302">
    <property type="entry name" value="Acetyltransf_3"/>
    <property type="match status" value="1"/>
</dbReference>
<dbReference type="InterPro" id="IPR016181">
    <property type="entry name" value="Acyl_CoA_acyltransferase"/>
</dbReference>
<evidence type="ECO:0000313" key="5">
    <source>
        <dbReference type="Proteomes" id="UP001057381"/>
    </source>
</evidence>
<reference evidence="2 4" key="1">
    <citation type="submission" date="2019-09" db="EMBL/GenBank/DDBJ databases">
        <authorList>
            <person name="Mazhar S."/>
            <person name="Altermann E."/>
            <person name="Hill C."/>
            <person name="Mcauliffe O."/>
        </authorList>
    </citation>
    <scope>NUCLEOTIDE SEQUENCE [LARGE SCALE GENOMIC DNA]</scope>
    <source>
        <strain evidence="2 4">ATCC 51831</strain>
    </source>
</reference>
<evidence type="ECO:0000313" key="4">
    <source>
        <dbReference type="Proteomes" id="UP000295735"/>
    </source>
</evidence>
<gene>
    <name evidence="2" type="ORF">ERX35_010615</name>
    <name evidence="3" type="ORF">KFV11_09600</name>
</gene>
<organism evidence="3 5">
    <name type="scientific">Macrococcus equipercicus</name>
    <dbReference type="NCBI Taxonomy" id="69967"/>
    <lineage>
        <taxon>Bacteria</taxon>
        <taxon>Bacillati</taxon>
        <taxon>Bacillota</taxon>
        <taxon>Bacilli</taxon>
        <taxon>Bacillales</taxon>
        <taxon>Staphylococcaceae</taxon>
        <taxon>Macrococcus</taxon>
    </lineage>
</organism>
<dbReference type="KEGG" id="mequ:KFV11_09600"/>
<proteinExistence type="predicted"/>
<evidence type="ECO:0000313" key="3">
    <source>
        <dbReference type="EMBL" id="UTH13473.1"/>
    </source>
</evidence>
<sequence>MIITKRLTIRPLDKQLIDDMTADEPVQERFLNHVEKLSIDPTLTGWDVWIVQLKDGTYIGDIGFKGKPDESLEIEVGYSFLQDYHGQGYATESVSALLADVYARNAALTVKAECFKDNPASQRVLEKLAFNVTSESSDIIYWEKKLTSY</sequence>
<dbReference type="RefSeq" id="WP_149459867.1">
    <property type="nucleotide sequence ID" value="NZ_CP073809.1"/>
</dbReference>
<protein>
    <submittedName>
        <fullName evidence="3">GNAT family N-acetyltransferase</fullName>
    </submittedName>
</protein>
<dbReference type="AlphaFoldDB" id="A0A9Q9BKW9"/>
<dbReference type="GO" id="GO:0016747">
    <property type="term" value="F:acyltransferase activity, transferring groups other than amino-acyl groups"/>
    <property type="evidence" value="ECO:0007669"/>
    <property type="project" value="InterPro"/>
</dbReference>
<dbReference type="SUPFAM" id="SSF55729">
    <property type="entry name" value="Acyl-CoA N-acyltransferases (Nat)"/>
    <property type="match status" value="1"/>
</dbReference>
<dbReference type="PROSITE" id="PS51186">
    <property type="entry name" value="GNAT"/>
    <property type="match status" value="1"/>
</dbReference>
<dbReference type="InterPro" id="IPR051531">
    <property type="entry name" value="N-acetyltransferase"/>
</dbReference>
<dbReference type="EMBL" id="CP073809">
    <property type="protein sequence ID" value="UTH13473.1"/>
    <property type="molecule type" value="Genomic_DNA"/>
</dbReference>